<dbReference type="AlphaFoldDB" id="W1P6P3"/>
<keyword evidence="2" id="KW-0677">Repeat</keyword>
<dbReference type="InterPro" id="IPR036322">
    <property type="entry name" value="WD40_repeat_dom_sf"/>
</dbReference>
<accession>W1P6P3</accession>
<organism evidence="4 5">
    <name type="scientific">Amborella trichopoda</name>
    <dbReference type="NCBI Taxonomy" id="13333"/>
    <lineage>
        <taxon>Eukaryota</taxon>
        <taxon>Viridiplantae</taxon>
        <taxon>Streptophyta</taxon>
        <taxon>Embryophyta</taxon>
        <taxon>Tracheophyta</taxon>
        <taxon>Spermatophyta</taxon>
        <taxon>Magnoliopsida</taxon>
        <taxon>Amborellales</taxon>
        <taxon>Amborellaceae</taxon>
        <taxon>Amborella</taxon>
    </lineage>
</organism>
<name>W1P6P3_AMBTC</name>
<dbReference type="Pfam" id="PF00400">
    <property type="entry name" value="WD40"/>
    <property type="match status" value="2"/>
</dbReference>
<dbReference type="STRING" id="13333.W1P6P3"/>
<dbReference type="InterPro" id="IPR019775">
    <property type="entry name" value="WD40_repeat_CS"/>
</dbReference>
<dbReference type="SMART" id="SM00320">
    <property type="entry name" value="WD40"/>
    <property type="match status" value="2"/>
</dbReference>
<proteinExistence type="predicted"/>
<gene>
    <name evidence="4" type="ORF">AMTR_s00003p00191660</name>
</gene>
<dbReference type="Gramene" id="ERN03246">
    <property type="protein sequence ID" value="ERN03246"/>
    <property type="gene ID" value="AMTR_s00003p00191660"/>
</dbReference>
<keyword evidence="5" id="KW-1185">Reference proteome</keyword>
<dbReference type="PANTHER" id="PTHR19855:SF11">
    <property type="entry name" value="RIBOSOME BIOGENESIS PROTEIN WDR12"/>
    <property type="match status" value="1"/>
</dbReference>
<dbReference type="SUPFAM" id="SSF50978">
    <property type="entry name" value="WD40 repeat-like"/>
    <property type="match status" value="1"/>
</dbReference>
<evidence type="ECO:0000313" key="5">
    <source>
        <dbReference type="Proteomes" id="UP000017836"/>
    </source>
</evidence>
<dbReference type="HOGENOM" id="CLU_1827907_0_0_1"/>
<evidence type="ECO:0000256" key="1">
    <source>
        <dbReference type="ARBA" id="ARBA00022574"/>
    </source>
</evidence>
<sequence length="141" mass="15306">MKLYVNAGAGSSLNVIDLRTMKAVASVASDAHKLQVLEVLPTKHLICTGGSDKAAKLWDFRKLHDEAEAMAVLDGHLGPVTCVHIDSYKVVTGGSEDSFVKTWETDTLPCGIEKDETKTRPGLATMAVDWLRDFSDCKDLS</sequence>
<dbReference type="PANTHER" id="PTHR19855">
    <property type="entry name" value="WD40 REPEAT PROTEIN 12, 37"/>
    <property type="match status" value="1"/>
</dbReference>
<keyword evidence="1 3" id="KW-0853">WD repeat</keyword>
<dbReference type="InterPro" id="IPR015943">
    <property type="entry name" value="WD40/YVTN_repeat-like_dom_sf"/>
</dbReference>
<reference evidence="5" key="1">
    <citation type="journal article" date="2013" name="Science">
        <title>The Amborella genome and the evolution of flowering plants.</title>
        <authorList>
            <consortium name="Amborella Genome Project"/>
        </authorList>
    </citation>
    <scope>NUCLEOTIDE SEQUENCE [LARGE SCALE GENOMIC DNA]</scope>
</reference>
<dbReference type="InterPro" id="IPR001680">
    <property type="entry name" value="WD40_rpt"/>
</dbReference>
<evidence type="ECO:0000256" key="3">
    <source>
        <dbReference type="PROSITE-ProRule" id="PRU00221"/>
    </source>
</evidence>
<dbReference type="EMBL" id="KI394358">
    <property type="protein sequence ID" value="ERN03246.1"/>
    <property type="molecule type" value="Genomic_DNA"/>
</dbReference>
<dbReference type="PROSITE" id="PS50082">
    <property type="entry name" value="WD_REPEATS_2"/>
    <property type="match status" value="1"/>
</dbReference>
<evidence type="ECO:0000256" key="2">
    <source>
        <dbReference type="ARBA" id="ARBA00022737"/>
    </source>
</evidence>
<dbReference type="Proteomes" id="UP000017836">
    <property type="component" value="Unassembled WGS sequence"/>
</dbReference>
<dbReference type="PROSITE" id="PS00678">
    <property type="entry name" value="WD_REPEATS_1"/>
    <property type="match status" value="2"/>
</dbReference>
<feature type="repeat" description="WD" evidence="3">
    <location>
        <begin position="73"/>
        <end position="107"/>
    </location>
</feature>
<protein>
    <submittedName>
        <fullName evidence="4">Uncharacterized protein</fullName>
    </submittedName>
</protein>
<dbReference type="Gene3D" id="2.130.10.10">
    <property type="entry name" value="YVTN repeat-like/Quinoprotein amine dehydrogenase"/>
    <property type="match status" value="1"/>
</dbReference>
<evidence type="ECO:0000313" key="4">
    <source>
        <dbReference type="EMBL" id="ERN03246.1"/>
    </source>
</evidence>